<accession>A0A1Q9DJJ5</accession>
<dbReference type="AlphaFoldDB" id="A0A1Q9DJJ5"/>
<protein>
    <submittedName>
        <fullName evidence="1">Uncharacterized protein</fullName>
    </submittedName>
</protein>
<proteinExistence type="predicted"/>
<evidence type="ECO:0000313" key="2">
    <source>
        <dbReference type="Proteomes" id="UP000186817"/>
    </source>
</evidence>
<name>A0A1Q9DJJ5_SYMMI</name>
<comment type="caution">
    <text evidence="1">The sequence shown here is derived from an EMBL/GenBank/DDBJ whole genome shotgun (WGS) entry which is preliminary data.</text>
</comment>
<reference evidence="1 2" key="1">
    <citation type="submission" date="2016-02" db="EMBL/GenBank/DDBJ databases">
        <title>Genome analysis of coral dinoflagellate symbionts highlights evolutionary adaptations to a symbiotic lifestyle.</title>
        <authorList>
            <person name="Aranda M."/>
            <person name="Li Y."/>
            <person name="Liew Y.J."/>
            <person name="Baumgarten S."/>
            <person name="Simakov O."/>
            <person name="Wilson M."/>
            <person name="Piel J."/>
            <person name="Ashoor H."/>
            <person name="Bougouffa S."/>
            <person name="Bajic V.B."/>
            <person name="Ryu T."/>
            <person name="Ravasi T."/>
            <person name="Bayer T."/>
            <person name="Micklem G."/>
            <person name="Kim H."/>
            <person name="Bhak J."/>
            <person name="Lajeunesse T.C."/>
            <person name="Voolstra C.R."/>
        </authorList>
    </citation>
    <scope>NUCLEOTIDE SEQUENCE [LARGE SCALE GENOMIC DNA]</scope>
    <source>
        <strain evidence="1 2">CCMP2467</strain>
    </source>
</reference>
<evidence type="ECO:0000313" key="1">
    <source>
        <dbReference type="EMBL" id="OLP95357.1"/>
    </source>
</evidence>
<keyword evidence="2" id="KW-1185">Reference proteome</keyword>
<dbReference type="OrthoDB" id="431081at2759"/>
<gene>
    <name evidence="1" type="ORF">AK812_SmicGene22527</name>
</gene>
<dbReference type="EMBL" id="LSRX01000506">
    <property type="protein sequence ID" value="OLP95357.1"/>
    <property type="molecule type" value="Genomic_DNA"/>
</dbReference>
<organism evidence="1 2">
    <name type="scientific">Symbiodinium microadriaticum</name>
    <name type="common">Dinoflagellate</name>
    <name type="synonym">Zooxanthella microadriatica</name>
    <dbReference type="NCBI Taxonomy" id="2951"/>
    <lineage>
        <taxon>Eukaryota</taxon>
        <taxon>Sar</taxon>
        <taxon>Alveolata</taxon>
        <taxon>Dinophyceae</taxon>
        <taxon>Suessiales</taxon>
        <taxon>Symbiodiniaceae</taxon>
        <taxon>Symbiodinium</taxon>
    </lineage>
</organism>
<dbReference type="Proteomes" id="UP000186817">
    <property type="component" value="Unassembled WGS sequence"/>
</dbReference>
<sequence length="312" mass="33833">MHMSHAVSVLCRRKGVSVRTQSNLSFQCEILAALHTAVMKLPGLDVGAFKRPGDLLFWRHLETSSALVLGQAPAAQRLIIFGAPLHELPCISQGLVDGGLESHHAYGKALRMGTTQVLGQEEAILLALAEESSAKAAAARPLAEAVLELLRQARIRMDDAEERKTRVSLIRSWAEGVWQEGQDIQSLVTKSAEDLAEQLQLKPLERKRLLAAVAEGPQTQEEDGQTAELSLAEDAAVRYRRLRPLVDRVAKELPAGLDPAAAADEDVAMLLAILRVKLLQYTPVSALLLLGACGGANVPWNREASELNFAQV</sequence>